<proteinExistence type="predicted"/>
<evidence type="ECO:0000313" key="3">
    <source>
        <dbReference type="Proteomes" id="UP000254224"/>
    </source>
</evidence>
<dbReference type="AlphaFoldDB" id="A0A8G2I230"/>
<evidence type="ECO:0000259" key="1">
    <source>
        <dbReference type="Pfam" id="PF04738"/>
    </source>
</evidence>
<dbReference type="Pfam" id="PF04738">
    <property type="entry name" value="Lant_dehydr_N"/>
    <property type="match status" value="1"/>
</dbReference>
<feature type="domain" description="Lantibiotic dehydratase N-terminal" evidence="1">
    <location>
        <begin position="5"/>
        <end position="179"/>
    </location>
</feature>
<gene>
    <name evidence="2" type="ORF">NCTC7972_02771</name>
</gene>
<protein>
    <submittedName>
        <fullName evidence="2">Thiopeptide-type bacteriocin biosynthesis domain protein</fullName>
    </submittedName>
</protein>
<dbReference type="InterPro" id="IPR006827">
    <property type="entry name" value="Lant_deHydtase_N"/>
</dbReference>
<reference evidence="2 3" key="1">
    <citation type="submission" date="2018-06" db="EMBL/GenBank/DDBJ databases">
        <authorList>
            <consortium name="Pathogen Informatics"/>
            <person name="Doyle S."/>
        </authorList>
    </citation>
    <scope>NUCLEOTIDE SEQUENCE [LARGE SCALE GENOMIC DNA]</scope>
    <source>
        <strain evidence="2 3">NCTC7972</strain>
    </source>
</reference>
<accession>A0A8G2I230</accession>
<comment type="caution">
    <text evidence="2">The sequence shown here is derived from an EMBL/GenBank/DDBJ whole genome shotgun (WGS) entry which is preliminary data.</text>
</comment>
<sequence>MINNQLHQDIATNISEAAYLLWLLSRNNIGFTDLKVLHNRFIEKYGFEQLVNVKDLLSDITGFGTSIYNEVKGDKNNIVMLKQKFLHALRNNDEIVINEKDVESLINDNEINNYHAPMSADVYAEIYLGRFYNQYNELIVISPLTVSLNVGATFGRFHHLIDTETLAKLEHEKGQYFQKSMHDDNVEFVFYK</sequence>
<organism evidence="2 3">
    <name type="scientific">Staphylococcus aureus</name>
    <dbReference type="NCBI Taxonomy" id="1280"/>
    <lineage>
        <taxon>Bacteria</taxon>
        <taxon>Bacillati</taxon>
        <taxon>Bacillota</taxon>
        <taxon>Bacilli</taxon>
        <taxon>Bacillales</taxon>
        <taxon>Staphylococcaceae</taxon>
        <taxon>Staphylococcus</taxon>
    </lineage>
</organism>
<dbReference type="EMBL" id="UHAI01000005">
    <property type="protein sequence ID" value="SUK60860.1"/>
    <property type="molecule type" value="Genomic_DNA"/>
</dbReference>
<evidence type="ECO:0000313" key="2">
    <source>
        <dbReference type="EMBL" id="SUK60860.1"/>
    </source>
</evidence>
<dbReference type="Proteomes" id="UP000254224">
    <property type="component" value="Unassembled WGS sequence"/>
</dbReference>
<name>A0A8G2I230_STAAU</name>